<accession>A0A0B7H381</accession>
<name>A0A0B7H381_9FLAO</name>
<dbReference type="InterPro" id="IPR027395">
    <property type="entry name" value="WH_DNA-bd_dom"/>
</dbReference>
<evidence type="ECO:0000259" key="1">
    <source>
        <dbReference type="Pfam" id="PF13601"/>
    </source>
</evidence>
<dbReference type="Gene3D" id="1.10.10.10">
    <property type="entry name" value="Winged helix-like DNA-binding domain superfamily/Winged helix DNA-binding domain"/>
    <property type="match status" value="1"/>
</dbReference>
<dbReference type="InterPro" id="IPR036390">
    <property type="entry name" value="WH_DNA-bd_sf"/>
</dbReference>
<dbReference type="InterPro" id="IPR036388">
    <property type="entry name" value="WH-like_DNA-bd_sf"/>
</dbReference>
<reference evidence="3" key="1">
    <citation type="submission" date="2015-01" db="EMBL/GenBank/DDBJ databases">
        <authorList>
            <person name="MANFREDI Pablo"/>
        </authorList>
    </citation>
    <scope>NUCLEOTIDE SEQUENCE [LARGE SCALE GENOMIC DNA]</scope>
    <source>
        <strain evidence="3">Ccyn2B</strain>
    </source>
</reference>
<dbReference type="EMBL" id="CDOD01000010">
    <property type="protein sequence ID" value="CEN33820.1"/>
    <property type="molecule type" value="Genomic_DNA"/>
</dbReference>
<evidence type="ECO:0000313" key="2">
    <source>
        <dbReference type="EMBL" id="CEN33820.1"/>
    </source>
</evidence>
<dbReference type="eggNOG" id="COG0640">
    <property type="taxonomic scope" value="Bacteria"/>
</dbReference>
<dbReference type="PANTHER" id="PTHR37318:SF1">
    <property type="entry name" value="BSL7504 PROTEIN"/>
    <property type="match status" value="1"/>
</dbReference>
<evidence type="ECO:0000313" key="3">
    <source>
        <dbReference type="Proteomes" id="UP000038055"/>
    </source>
</evidence>
<protein>
    <recommendedName>
        <fullName evidence="1">Winged helix DNA-binding domain-containing protein</fullName>
    </recommendedName>
</protein>
<organism evidence="2 3">
    <name type="scientific">Capnocytophaga cynodegmi</name>
    <dbReference type="NCBI Taxonomy" id="28189"/>
    <lineage>
        <taxon>Bacteria</taxon>
        <taxon>Pseudomonadati</taxon>
        <taxon>Bacteroidota</taxon>
        <taxon>Flavobacteriia</taxon>
        <taxon>Flavobacteriales</taxon>
        <taxon>Flavobacteriaceae</taxon>
        <taxon>Capnocytophaga</taxon>
    </lineage>
</organism>
<dbReference type="AlphaFoldDB" id="A0A0B7H381"/>
<keyword evidence="3" id="KW-1185">Reference proteome</keyword>
<feature type="domain" description="Winged helix DNA-binding" evidence="1">
    <location>
        <begin position="30"/>
        <end position="109"/>
    </location>
</feature>
<dbReference type="Pfam" id="PF13601">
    <property type="entry name" value="HTH_34"/>
    <property type="match status" value="1"/>
</dbReference>
<dbReference type="Proteomes" id="UP000038055">
    <property type="component" value="Unassembled WGS sequence"/>
</dbReference>
<proteinExistence type="predicted"/>
<dbReference type="STRING" id="28189.CCYN74_440013"/>
<dbReference type="SUPFAM" id="SSF46785">
    <property type="entry name" value="Winged helix' DNA-binding domain"/>
    <property type="match status" value="1"/>
</dbReference>
<sequence>MLDKRIDKFLVVEIVKNILQHINKAFDNRVRLGIMSVLVVNESADFNTLKELLDITDGNLASHTKALENEEYIVVEKKFIGRKTNTSYKVTEKGRKAFQEHLNALEKIINQENMKD</sequence>
<gene>
    <name evidence="2" type="ORF">CCYN2B_180015</name>
</gene>
<dbReference type="PANTHER" id="PTHR37318">
    <property type="entry name" value="BSL7504 PROTEIN"/>
    <property type="match status" value="1"/>
</dbReference>